<dbReference type="InterPro" id="IPR003602">
    <property type="entry name" value="Topo_IA_DNA-bd_dom"/>
</dbReference>
<protein>
    <recommendedName>
        <fullName evidence="3">DNA topoisomerase</fullName>
        <ecNumber evidence="3">5.6.2.1</ecNumber>
    </recommendedName>
    <alternativeName>
        <fullName evidence="10">Omega-protein</fullName>
    </alternativeName>
    <alternativeName>
        <fullName evidence="9">Relaxing enzyme</fullName>
    </alternativeName>
    <alternativeName>
        <fullName evidence="7">Swivelase</fullName>
    </alternativeName>
    <alternativeName>
        <fullName evidence="8">Untwisting enzyme</fullName>
    </alternativeName>
</protein>
<evidence type="ECO:0000256" key="7">
    <source>
        <dbReference type="ARBA" id="ARBA00030003"/>
    </source>
</evidence>
<dbReference type="RefSeq" id="WP_023100649.1">
    <property type="nucleotide sequence ID" value="NZ_BSAZ01000023.1"/>
</dbReference>
<dbReference type="EMBL" id="CVVU01000234">
    <property type="protein sequence ID" value="CRP65205.1"/>
    <property type="molecule type" value="Genomic_DNA"/>
</dbReference>
<dbReference type="PANTHER" id="PTHR11390">
    <property type="entry name" value="PROKARYOTIC DNA TOPOISOMERASE"/>
    <property type="match status" value="1"/>
</dbReference>
<sequence length="716" mass="78837">MKVYVAEKPKLGKAMVQVLSKTSPITNRGGTFAEGNGWAVCWAAGHIFALEEPDYYIGAAFPGAPKGKNGKFKWSWDHLPLFPGQSDLPGWSIALDSEKKDLFKTIKSFVAKATVVVNAGDPDREGQLLIDEILEFLGNRKPVRRVLISGFDETTVANGLKGESDNAEFIGLRDAARSRSRADWLAGMNLSRAISLHAKECGFQGSHIAYGRVMTALLGLIVQRDMAIENFVPVDYFALLARFKVTKGDFRARWKPYPNQAGLDEKGRLLDRRLAEQLNAAVQGKTGKVVEYSDTEKTESAPLPFSVDQLQILASKKFGYKSDAVLKALQSLYEKHELTTYPRSDCQYLPESQHADAPEVYAAVTNNLQFGAPLQEIDLTRKSRAWNTSKTPVHHAIIPTTRRANISALSRIEQDLYEEICRRYLAQFMPLHRYRQVEVVVEVSGQRFGTSGTTPLLLGWKALYPGMKTKKKGEDDSGENDVLPPMAVGDAALCEGLDITAKKTTPPDHFTDATLLDAMINVHKYVTDERIKAIFKQMIDDRKSGEEEAAGGLGTPATRHTFVPKLVDLAQVEFVKPKGKQKEEFIISTQAGRALIQALPAEIAKPDMTALWETAMREIEAGRSTIDRFEAMQRSWITKVIAEIRSKPLNIPYTAPAKAGVGKGNGSSGPRVAPEPVGRACPQCGSQLMKRMGGNGPFIGCEGFRSGCKYTEQVAA</sequence>
<evidence type="ECO:0000259" key="11">
    <source>
        <dbReference type="PROSITE" id="PS50880"/>
    </source>
</evidence>
<name>A0A9P1W013_PSEAI</name>
<evidence type="ECO:0000256" key="10">
    <source>
        <dbReference type="ARBA" id="ARBA00032877"/>
    </source>
</evidence>
<reference evidence="14" key="1">
    <citation type="submission" date="2015-06" db="EMBL/GenBank/DDBJ databases">
        <authorList>
            <person name="Radhakrishnan Rajesh"/>
            <person name="Underwood Anthony"/>
            <person name="Al-Shahib Ali"/>
        </authorList>
    </citation>
    <scope>NUCLEOTIDE SEQUENCE [LARGE SCALE GENOMIC DNA]</scope>
    <source>
        <strain evidence="14">P19_London_7_VIM_2_05_10</strain>
    </source>
</reference>
<comment type="catalytic activity">
    <reaction evidence="1">
        <text>ATP-independent breakage of single-stranded DNA, followed by passage and rejoining.</text>
        <dbReference type="EC" id="5.6.2.1"/>
    </reaction>
</comment>
<dbReference type="Gene3D" id="1.10.290.10">
    <property type="entry name" value="Topoisomerase I, domain 4"/>
    <property type="match status" value="1"/>
</dbReference>
<dbReference type="InterPro" id="IPR034144">
    <property type="entry name" value="TOPRIM_TopoIII"/>
</dbReference>
<dbReference type="SMART" id="SM00437">
    <property type="entry name" value="TOP1Ac"/>
    <property type="match status" value="1"/>
</dbReference>
<gene>
    <name evidence="13" type="primary">topB_2</name>
    <name evidence="13" type="ORF">PAERUG_P19_London_7_VIM_2_05_10_05132</name>
</gene>
<dbReference type="GO" id="GO:0043597">
    <property type="term" value="C:cytoplasmic replication fork"/>
    <property type="evidence" value="ECO:0007669"/>
    <property type="project" value="TreeGrafter"/>
</dbReference>
<dbReference type="SUPFAM" id="SSF56712">
    <property type="entry name" value="Prokaryotic type I DNA topoisomerase"/>
    <property type="match status" value="1"/>
</dbReference>
<evidence type="ECO:0000256" key="8">
    <source>
        <dbReference type="ARBA" id="ARBA00031985"/>
    </source>
</evidence>
<comment type="caution">
    <text evidence="13">The sequence shown here is derived from an EMBL/GenBank/DDBJ whole genome shotgun (WGS) entry which is preliminary data.</text>
</comment>
<dbReference type="InterPro" id="IPR013824">
    <property type="entry name" value="Topo_IA_cen_sub1"/>
</dbReference>
<dbReference type="SMART" id="SM00493">
    <property type="entry name" value="TOPRIM"/>
    <property type="match status" value="1"/>
</dbReference>
<dbReference type="InterPro" id="IPR013497">
    <property type="entry name" value="Topo_IA_cen"/>
</dbReference>
<evidence type="ECO:0000313" key="14">
    <source>
        <dbReference type="Proteomes" id="UP000045039"/>
    </source>
</evidence>
<dbReference type="GO" id="GO:0003917">
    <property type="term" value="F:DNA topoisomerase type I (single strand cut, ATP-independent) activity"/>
    <property type="evidence" value="ECO:0007669"/>
    <property type="project" value="UniProtKB-EC"/>
</dbReference>
<dbReference type="Gene3D" id="3.40.50.140">
    <property type="match status" value="1"/>
</dbReference>
<keyword evidence="4" id="KW-0799">Topoisomerase</keyword>
<dbReference type="PROSITE" id="PS00396">
    <property type="entry name" value="TOPO_IA_1"/>
    <property type="match status" value="1"/>
</dbReference>
<dbReference type="Gene3D" id="3.30.65.10">
    <property type="entry name" value="Bacterial Topoisomerase I, domain 1"/>
    <property type="match status" value="1"/>
</dbReference>
<dbReference type="GO" id="GO:0006265">
    <property type="term" value="P:DNA topological change"/>
    <property type="evidence" value="ECO:0007669"/>
    <property type="project" value="InterPro"/>
</dbReference>
<dbReference type="Pfam" id="PF01131">
    <property type="entry name" value="Topoisom_bac"/>
    <property type="match status" value="1"/>
</dbReference>
<dbReference type="InterPro" id="IPR003601">
    <property type="entry name" value="Topo_IA_2"/>
</dbReference>
<dbReference type="PRINTS" id="PR00417">
    <property type="entry name" value="PRTPISMRASEI"/>
</dbReference>
<dbReference type="GO" id="GO:0006281">
    <property type="term" value="P:DNA repair"/>
    <property type="evidence" value="ECO:0007669"/>
    <property type="project" value="TreeGrafter"/>
</dbReference>
<evidence type="ECO:0000256" key="2">
    <source>
        <dbReference type="ARBA" id="ARBA00009446"/>
    </source>
</evidence>
<evidence type="ECO:0000313" key="13">
    <source>
        <dbReference type="EMBL" id="CRP65205.1"/>
    </source>
</evidence>
<dbReference type="Proteomes" id="UP000045039">
    <property type="component" value="Unassembled WGS sequence"/>
</dbReference>
<accession>A0A9P1W013</accession>
<dbReference type="AlphaFoldDB" id="A0A9P1W013"/>
<organism evidence="13 14">
    <name type="scientific">Pseudomonas aeruginosa</name>
    <dbReference type="NCBI Taxonomy" id="287"/>
    <lineage>
        <taxon>Bacteria</taxon>
        <taxon>Pseudomonadati</taxon>
        <taxon>Pseudomonadota</taxon>
        <taxon>Gammaproteobacteria</taxon>
        <taxon>Pseudomonadales</taxon>
        <taxon>Pseudomonadaceae</taxon>
        <taxon>Pseudomonas</taxon>
    </lineage>
</organism>
<dbReference type="PANTHER" id="PTHR11390:SF21">
    <property type="entry name" value="DNA TOPOISOMERASE 3-ALPHA"/>
    <property type="match status" value="1"/>
</dbReference>
<keyword evidence="6 13" id="KW-0413">Isomerase</keyword>
<dbReference type="SUPFAM" id="SSF57783">
    <property type="entry name" value="Zinc beta-ribbon"/>
    <property type="match status" value="1"/>
</dbReference>
<dbReference type="SMART" id="SM00436">
    <property type="entry name" value="TOP1Bc"/>
    <property type="match status" value="1"/>
</dbReference>
<evidence type="ECO:0000259" key="12">
    <source>
        <dbReference type="PROSITE" id="PS52039"/>
    </source>
</evidence>
<evidence type="ECO:0000256" key="1">
    <source>
        <dbReference type="ARBA" id="ARBA00000213"/>
    </source>
</evidence>
<comment type="similarity">
    <text evidence="2">Belongs to the type IA topoisomerase family.</text>
</comment>
<dbReference type="CDD" id="cd03362">
    <property type="entry name" value="TOPRIM_TopoIA_TopoIII"/>
    <property type="match status" value="1"/>
</dbReference>
<proteinExistence type="inferred from homology"/>
<dbReference type="Pfam" id="PF01751">
    <property type="entry name" value="Toprim"/>
    <property type="match status" value="1"/>
</dbReference>
<evidence type="ECO:0000256" key="4">
    <source>
        <dbReference type="ARBA" id="ARBA00023029"/>
    </source>
</evidence>
<dbReference type="Gene3D" id="2.70.20.10">
    <property type="entry name" value="Topoisomerase I, domain 3"/>
    <property type="match status" value="1"/>
</dbReference>
<dbReference type="InterPro" id="IPR013826">
    <property type="entry name" value="Topo_IA_cen_sub3"/>
</dbReference>
<dbReference type="EC" id="5.6.2.1" evidence="3"/>
<evidence type="ECO:0000256" key="6">
    <source>
        <dbReference type="ARBA" id="ARBA00023235"/>
    </source>
</evidence>
<evidence type="ECO:0000256" key="9">
    <source>
        <dbReference type="ARBA" id="ARBA00032235"/>
    </source>
</evidence>
<dbReference type="GO" id="GO:0003677">
    <property type="term" value="F:DNA binding"/>
    <property type="evidence" value="ECO:0007669"/>
    <property type="project" value="UniProtKB-KW"/>
</dbReference>
<dbReference type="InterPro" id="IPR023406">
    <property type="entry name" value="Topo_IA_AS"/>
</dbReference>
<keyword evidence="5" id="KW-0238">DNA-binding</keyword>
<feature type="domain" description="Toprim" evidence="11">
    <location>
        <begin position="1"/>
        <end position="152"/>
    </location>
</feature>
<dbReference type="PROSITE" id="PS50880">
    <property type="entry name" value="TOPRIM"/>
    <property type="match status" value="1"/>
</dbReference>
<dbReference type="GO" id="GO:0006310">
    <property type="term" value="P:DNA recombination"/>
    <property type="evidence" value="ECO:0007669"/>
    <property type="project" value="TreeGrafter"/>
</dbReference>
<dbReference type="InterPro" id="IPR006171">
    <property type="entry name" value="TOPRIM_dom"/>
</dbReference>
<dbReference type="InterPro" id="IPR023405">
    <property type="entry name" value="Topo_IA_core_domain"/>
</dbReference>
<evidence type="ECO:0000256" key="5">
    <source>
        <dbReference type="ARBA" id="ARBA00023125"/>
    </source>
</evidence>
<dbReference type="PROSITE" id="PS52039">
    <property type="entry name" value="TOPO_IA_2"/>
    <property type="match status" value="1"/>
</dbReference>
<dbReference type="InterPro" id="IPR000380">
    <property type="entry name" value="Topo_IA"/>
</dbReference>
<dbReference type="Gene3D" id="1.10.460.10">
    <property type="entry name" value="Topoisomerase I, domain 2"/>
    <property type="match status" value="1"/>
</dbReference>
<dbReference type="InterPro" id="IPR013825">
    <property type="entry name" value="Topo_IA_cen_sub2"/>
</dbReference>
<feature type="domain" description="Topo IA-type catalytic" evidence="12">
    <location>
        <begin position="169"/>
        <end position="641"/>
    </location>
</feature>
<evidence type="ECO:0000256" key="3">
    <source>
        <dbReference type="ARBA" id="ARBA00012891"/>
    </source>
</evidence>